<feature type="region of interest" description="Disordered" evidence="1">
    <location>
        <begin position="507"/>
        <end position="534"/>
    </location>
</feature>
<evidence type="ECO:0000313" key="3">
    <source>
        <dbReference type="EMBL" id="QAA76617.1"/>
    </source>
</evidence>
<organism evidence="3 4">
    <name type="scientific">Bipolaricaulis sibiricus</name>
    <dbReference type="NCBI Taxonomy" id="2501609"/>
    <lineage>
        <taxon>Bacteria</taxon>
        <taxon>Candidatus Bipolaricaulota</taxon>
        <taxon>Candidatus Bipolaricaulia</taxon>
        <taxon>Candidatus Bipolaricaulales</taxon>
        <taxon>Candidatus Bipolaricaulaceae</taxon>
        <taxon>Candidatus Bipolaricaulis</taxon>
    </lineage>
</organism>
<gene>
    <name evidence="3" type="ORF">BIP78_0851</name>
</gene>
<accession>A0A410FU51</accession>
<dbReference type="GO" id="GO:0017168">
    <property type="term" value="F:5-oxoprolinase (ATP-hydrolyzing) activity"/>
    <property type="evidence" value="ECO:0007669"/>
    <property type="project" value="TreeGrafter"/>
</dbReference>
<dbReference type="KEGG" id="bih:BIP78_0851"/>
<dbReference type="Proteomes" id="UP000287233">
    <property type="component" value="Chromosome"/>
</dbReference>
<feature type="domain" description="Hydantoinase B/oxoprolinase" evidence="2">
    <location>
        <begin position="5"/>
        <end position="521"/>
    </location>
</feature>
<reference evidence="4" key="1">
    <citation type="submission" date="2018-12" db="EMBL/GenBank/DDBJ databases">
        <title>Complete genome sequence of an uncultured bacterium of the candidate phylum Bipolaricaulota.</title>
        <authorList>
            <person name="Kadnikov V.V."/>
            <person name="Mardanov A.V."/>
            <person name="Beletsky A.V."/>
            <person name="Frank Y.A."/>
            <person name="Karnachuk O.V."/>
            <person name="Ravin N.V."/>
        </authorList>
    </citation>
    <scope>NUCLEOTIDE SEQUENCE [LARGE SCALE GENOMIC DNA]</scope>
</reference>
<sequence length="534" mass="55966">MRALDPIALEVLRHALAGVAEEMNANLVRSSYSPNIKERRDCSSALFTASGELVAQAESIPVHLGAMPSSVRSALAAVRDWQDGDVVVLNDPYLGGAHLPDVTFVAPVFAGDVLVAFVACRAHHADIGGAAPGSLSPTAGDVYGEGLRIPPVKLWKGGQLDADLQGLLLLNVRTPGERWGDLRAQHAACRTGISRVRDLVARYGGELLRAGMDAVLDYSERRMRTEIRCLPQGSAEFEDALDDDGTGSGLLPIRARVEVTGDQVRVDFAGTAAQARGPVNAVLAVTASAVYFALRAVTDPTIPPNAGCYRPIEVLAPKGSLVNPRPPAPVVGGNLETSQRVVDVVLGALSRLVPDRVPAASQGTMNNVAIGGTDPRTGRPYAFYETVGGGAGGRPKGDGVDGVHTGMTNTLNTPVEALELAYPLRVERYELRPGSGGKGRFRGGWGIRRDLTPLGHTARVSLLTDRRVTRPYGLAGGGPGAPGENVLIRDGEEIPLPGKVEFDLHPGETLSIRTPGGGGYSPSEEGGISPCRAG</sequence>
<evidence type="ECO:0000256" key="1">
    <source>
        <dbReference type="SAM" id="MobiDB-lite"/>
    </source>
</evidence>
<name>A0A410FU51_BIPS1</name>
<dbReference type="InterPro" id="IPR045079">
    <property type="entry name" value="Oxoprolinase-like"/>
</dbReference>
<dbReference type="GO" id="GO:0006749">
    <property type="term" value="P:glutathione metabolic process"/>
    <property type="evidence" value="ECO:0007669"/>
    <property type="project" value="TreeGrafter"/>
</dbReference>
<protein>
    <submittedName>
        <fullName evidence="3">N-methylhydantoinase B</fullName>
    </submittedName>
</protein>
<dbReference type="AlphaFoldDB" id="A0A410FU51"/>
<evidence type="ECO:0000259" key="2">
    <source>
        <dbReference type="Pfam" id="PF02538"/>
    </source>
</evidence>
<dbReference type="PANTHER" id="PTHR11365">
    <property type="entry name" value="5-OXOPROLINASE RELATED"/>
    <property type="match status" value="1"/>
</dbReference>
<dbReference type="PANTHER" id="PTHR11365:SF23">
    <property type="entry name" value="HYPOTHETICAL 5-OXOPROLINASE (EUROFUNG)-RELATED"/>
    <property type="match status" value="1"/>
</dbReference>
<dbReference type="Pfam" id="PF02538">
    <property type="entry name" value="Hydantoinase_B"/>
    <property type="match status" value="1"/>
</dbReference>
<dbReference type="InterPro" id="IPR003692">
    <property type="entry name" value="Hydantoinase_B"/>
</dbReference>
<proteinExistence type="predicted"/>
<evidence type="ECO:0000313" key="4">
    <source>
        <dbReference type="Proteomes" id="UP000287233"/>
    </source>
</evidence>
<dbReference type="GO" id="GO:0005829">
    <property type="term" value="C:cytosol"/>
    <property type="evidence" value="ECO:0007669"/>
    <property type="project" value="TreeGrafter"/>
</dbReference>
<dbReference type="EMBL" id="CP034928">
    <property type="protein sequence ID" value="QAA76617.1"/>
    <property type="molecule type" value="Genomic_DNA"/>
</dbReference>